<evidence type="ECO:0000259" key="1">
    <source>
        <dbReference type="Pfam" id="PF01593"/>
    </source>
</evidence>
<keyword evidence="2" id="KW-0560">Oxidoreductase</keyword>
<dbReference type="GO" id="GO:0050361">
    <property type="term" value="F:tryptophan 2-monooxygenase activity"/>
    <property type="evidence" value="ECO:0007669"/>
    <property type="project" value="UniProtKB-EC"/>
</dbReference>
<dbReference type="PANTHER" id="PTHR10742">
    <property type="entry name" value="FLAVIN MONOAMINE OXIDASE"/>
    <property type="match status" value="1"/>
</dbReference>
<gene>
    <name evidence="2" type="ORF">TCEL_00442</name>
</gene>
<dbReference type="SUPFAM" id="SSF54373">
    <property type="entry name" value="FAD-linked reductases, C-terminal domain"/>
    <property type="match status" value="1"/>
</dbReference>
<dbReference type="PANTHER" id="PTHR10742:SF410">
    <property type="entry name" value="LYSINE-SPECIFIC HISTONE DEMETHYLASE 2"/>
    <property type="match status" value="1"/>
</dbReference>
<dbReference type="OrthoDB" id="25353at2"/>
<dbReference type="eggNOG" id="COG1231">
    <property type="taxonomic scope" value="Bacteria"/>
</dbReference>
<dbReference type="EC" id="1.13.12.3" evidence="2"/>
<keyword evidence="3" id="KW-1185">Reference proteome</keyword>
<dbReference type="InterPro" id="IPR050281">
    <property type="entry name" value="Flavin_monoamine_oxidase"/>
</dbReference>
<evidence type="ECO:0000313" key="2">
    <source>
        <dbReference type="EMBL" id="CDF58396.1"/>
    </source>
</evidence>
<accession>R7RSN0</accession>
<dbReference type="HOGENOM" id="CLU_004498_8_2_9"/>
<dbReference type="Gene3D" id="3.90.660.10">
    <property type="match status" value="1"/>
</dbReference>
<dbReference type="SUPFAM" id="SSF51905">
    <property type="entry name" value="FAD/NAD(P)-binding domain"/>
    <property type="match status" value="1"/>
</dbReference>
<dbReference type="Pfam" id="PF01593">
    <property type="entry name" value="Amino_oxidase"/>
    <property type="match status" value="1"/>
</dbReference>
<dbReference type="InterPro" id="IPR036188">
    <property type="entry name" value="FAD/NAD-bd_sf"/>
</dbReference>
<name>R7RSN0_9CLOT</name>
<protein>
    <submittedName>
        <fullName evidence="2">Tryptophan 2-monooxygenase</fullName>
        <ecNumber evidence="2">1.13.12.3</ecNumber>
    </submittedName>
</protein>
<dbReference type="RefSeq" id="WP_018662436.1">
    <property type="nucleotide sequence ID" value="NZ_HF952018.1"/>
</dbReference>
<sequence>MQQTIPLYTSNPTDEERYQTLKYLLKNDNRLEDFNNIINLMSPPEDIEKICSKLQGKGIKVAIIGAGLSGLCISYELNKIGCDITIFEASKRIGGRVLTHYFNKETNQYAELGPMRIGISHETTWHYIKKFKLKTRPFISKSPSSLFYIRGSYAVNDPKGKNIMDNIYPQFKLTSLEKKLPPSKLISQMYNKYFYSLTASERSELIKIKKSYSHKIKEIQNLSLRNAYENSYLSQDAISMISLISTLEADLLHISLFEILGELYTLDFVFNYTIEGGMINLPQAFYSNLIQSDGPGKIEFKFGHVINSIIKSPYRDKIILEIADLNEKNIHYKEFDYVVCCIPFSSLRRIKVTPPFSTMKMQAINEVNYETAQKTFFYLKERFWEKNSKNVILGTTLTDLITISTLYGSDHIEPTINNNQIEYKIKPNTNYKEPGVLLASYNWHQNALRLGSQIEILRIKEISNCMELIHRLPENYIDDNLIDYSTILWSNVPFIWGGACLMTPGQKDLFLYESTLPEMNNRVFFAGEHVSTKHAWQQGSLQSAMQCANDIAKSIRQRS</sequence>
<organism evidence="2 3">
    <name type="scientific">Thermobrachium celere DSM 8682</name>
    <dbReference type="NCBI Taxonomy" id="941824"/>
    <lineage>
        <taxon>Bacteria</taxon>
        <taxon>Bacillati</taxon>
        <taxon>Bacillota</taxon>
        <taxon>Clostridia</taxon>
        <taxon>Eubacteriales</taxon>
        <taxon>Clostridiaceae</taxon>
        <taxon>Thermobrachium</taxon>
    </lineage>
</organism>
<keyword evidence="2" id="KW-0503">Monooxygenase</keyword>
<dbReference type="AlphaFoldDB" id="R7RSN0"/>
<dbReference type="Gene3D" id="3.50.50.60">
    <property type="entry name" value="FAD/NAD(P)-binding domain"/>
    <property type="match status" value="1"/>
</dbReference>
<dbReference type="InterPro" id="IPR002937">
    <property type="entry name" value="Amino_oxidase"/>
</dbReference>
<reference evidence="2" key="1">
    <citation type="submission" date="2013-03" db="EMBL/GenBank/DDBJ databases">
        <title>Draft genome sequence of the hydrogen-ethanol-producing anaerobic alkalithermophilic Caloramator celere.</title>
        <authorList>
            <person name="Ciranna A."/>
            <person name="Larjo A."/>
            <person name="Kivisto A."/>
            <person name="Santala V."/>
            <person name="Roos C."/>
            <person name="Karp M."/>
        </authorList>
    </citation>
    <scope>NUCLEOTIDE SEQUENCE [LARGE SCALE GENOMIC DNA]</scope>
    <source>
        <strain evidence="2">DSM 8682</strain>
    </source>
</reference>
<dbReference type="Gene3D" id="1.10.405.10">
    <property type="entry name" value="Guanine Nucleotide Dissociation Inhibitor, domain 1"/>
    <property type="match status" value="1"/>
</dbReference>
<comment type="caution">
    <text evidence="2">The sequence shown here is derived from an EMBL/GenBank/DDBJ whole genome shotgun (WGS) entry which is preliminary data.</text>
</comment>
<evidence type="ECO:0000313" key="3">
    <source>
        <dbReference type="Proteomes" id="UP000014923"/>
    </source>
</evidence>
<proteinExistence type="predicted"/>
<dbReference type="EMBL" id="CAVN010000097">
    <property type="protein sequence ID" value="CDF58396.1"/>
    <property type="molecule type" value="Genomic_DNA"/>
</dbReference>
<feature type="domain" description="Amine oxidase" evidence="1">
    <location>
        <begin position="68"/>
        <end position="551"/>
    </location>
</feature>
<dbReference type="Proteomes" id="UP000014923">
    <property type="component" value="Unassembled WGS sequence"/>
</dbReference>